<keyword evidence="2" id="KW-1185">Reference proteome</keyword>
<evidence type="ECO:0000313" key="2">
    <source>
        <dbReference type="Proteomes" id="UP000790377"/>
    </source>
</evidence>
<evidence type="ECO:0000313" key="1">
    <source>
        <dbReference type="EMBL" id="KAH7906412.1"/>
    </source>
</evidence>
<proteinExistence type="predicted"/>
<reference evidence="1" key="1">
    <citation type="journal article" date="2021" name="New Phytol.">
        <title>Evolutionary innovations through gain and loss of genes in the ectomycorrhizal Boletales.</title>
        <authorList>
            <person name="Wu G."/>
            <person name="Miyauchi S."/>
            <person name="Morin E."/>
            <person name="Kuo A."/>
            <person name="Drula E."/>
            <person name="Varga T."/>
            <person name="Kohler A."/>
            <person name="Feng B."/>
            <person name="Cao Y."/>
            <person name="Lipzen A."/>
            <person name="Daum C."/>
            <person name="Hundley H."/>
            <person name="Pangilinan J."/>
            <person name="Johnson J."/>
            <person name="Barry K."/>
            <person name="LaButti K."/>
            <person name="Ng V."/>
            <person name="Ahrendt S."/>
            <person name="Min B."/>
            <person name="Choi I.G."/>
            <person name="Park H."/>
            <person name="Plett J.M."/>
            <person name="Magnuson J."/>
            <person name="Spatafora J.W."/>
            <person name="Nagy L.G."/>
            <person name="Henrissat B."/>
            <person name="Grigoriev I.V."/>
            <person name="Yang Z.L."/>
            <person name="Xu J."/>
            <person name="Martin F.M."/>
        </authorList>
    </citation>
    <scope>NUCLEOTIDE SEQUENCE</scope>
    <source>
        <strain evidence="1">ATCC 28755</strain>
    </source>
</reference>
<comment type="caution">
    <text evidence="1">The sequence shown here is derived from an EMBL/GenBank/DDBJ whole genome shotgun (WGS) entry which is preliminary data.</text>
</comment>
<dbReference type="Proteomes" id="UP000790377">
    <property type="component" value="Unassembled WGS sequence"/>
</dbReference>
<protein>
    <submittedName>
        <fullName evidence="1">Uncharacterized protein</fullName>
    </submittedName>
</protein>
<name>A0ACB8A0C9_9AGAM</name>
<accession>A0ACB8A0C9</accession>
<sequence>MSTHAAAFTMATQLQFDIYFEFAVLAILVFDYCITFGTEVTWTWNRPWTFVRVLLSLARYLPFIVVPMFIYNSLSSISVADCRPLVEAISWLINIAIMAAECLLLIRTWVLCGRKQTVLVGLIVTALGCFAVAVIMNVIAIRAIKYENHPQSLSSCFEAFRPSSYVWSFLSLAIFELAILLLTVPQIFRYDRRSRIFVAMRNDIVYILFIFGMSVVNTSIVKGVYSGPVIILQVVIHSVLASRLLFSLRQIMQQQNTPCGESIAQSSVDVEMLPIVTVKSQGGNVSSSTESLKGLRESTS</sequence>
<organism evidence="1 2">
    <name type="scientific">Hygrophoropsis aurantiaca</name>
    <dbReference type="NCBI Taxonomy" id="72124"/>
    <lineage>
        <taxon>Eukaryota</taxon>
        <taxon>Fungi</taxon>
        <taxon>Dikarya</taxon>
        <taxon>Basidiomycota</taxon>
        <taxon>Agaricomycotina</taxon>
        <taxon>Agaricomycetes</taxon>
        <taxon>Agaricomycetidae</taxon>
        <taxon>Boletales</taxon>
        <taxon>Coniophorineae</taxon>
        <taxon>Hygrophoropsidaceae</taxon>
        <taxon>Hygrophoropsis</taxon>
    </lineage>
</organism>
<gene>
    <name evidence="1" type="ORF">BJ138DRAFT_636929</name>
</gene>
<dbReference type="EMBL" id="MU268023">
    <property type="protein sequence ID" value="KAH7906412.1"/>
    <property type="molecule type" value="Genomic_DNA"/>
</dbReference>